<name>A0A2N9EYZ5_FAGSY</name>
<keyword evidence="2" id="KW-0812">Transmembrane</keyword>
<proteinExistence type="predicted"/>
<keyword evidence="2" id="KW-1133">Transmembrane helix</keyword>
<sequence>MFSQTAMAAFNNNDNVLCMLAAMPWKQQESVVQEAMETLKETHGNSHTTVRYNGAGPSKDELTRVKGMLATVMESSPTVKQNQPPPKEKDEQNQPPEEDVEQKQLPIPTEKTSIVDLTSSPSKRVKRGKPDKNEGKTAMVDLASSLLKGAMVDLVSSPSKGVPFVRYIRGKTRAQRKVMMVPLESEPIRIQSIDRNEQWVDAHFLYQTTADDKGVLADLRRKCSLATKRVTRSNRGVDSDKVAISTETYKIMGREVSSLLGDQDPEGSSGWISTMLILLILLCAVCIIAKTIGIAMHREFGASGRQNMVPRTQQGHIKPSSLRVSTNIYHDPEYIETNLSVLPRGISHQS</sequence>
<dbReference type="EMBL" id="OIVN01000430">
    <property type="protein sequence ID" value="SPC80065.1"/>
    <property type="molecule type" value="Genomic_DNA"/>
</dbReference>
<feature type="region of interest" description="Disordered" evidence="1">
    <location>
        <begin position="75"/>
        <end position="135"/>
    </location>
</feature>
<evidence type="ECO:0000256" key="2">
    <source>
        <dbReference type="SAM" id="Phobius"/>
    </source>
</evidence>
<protein>
    <submittedName>
        <fullName evidence="3">Uncharacterized protein</fullName>
    </submittedName>
</protein>
<keyword evidence="2" id="KW-0472">Membrane</keyword>
<feature type="compositionally biased region" description="Polar residues" evidence="1">
    <location>
        <begin position="110"/>
        <end position="122"/>
    </location>
</feature>
<reference evidence="3" key="1">
    <citation type="submission" date="2018-02" db="EMBL/GenBank/DDBJ databases">
        <authorList>
            <person name="Cohen D.B."/>
            <person name="Kent A.D."/>
        </authorList>
    </citation>
    <scope>NUCLEOTIDE SEQUENCE</scope>
</reference>
<organism evidence="3">
    <name type="scientific">Fagus sylvatica</name>
    <name type="common">Beechnut</name>
    <dbReference type="NCBI Taxonomy" id="28930"/>
    <lineage>
        <taxon>Eukaryota</taxon>
        <taxon>Viridiplantae</taxon>
        <taxon>Streptophyta</taxon>
        <taxon>Embryophyta</taxon>
        <taxon>Tracheophyta</taxon>
        <taxon>Spermatophyta</taxon>
        <taxon>Magnoliopsida</taxon>
        <taxon>eudicotyledons</taxon>
        <taxon>Gunneridae</taxon>
        <taxon>Pentapetalae</taxon>
        <taxon>rosids</taxon>
        <taxon>fabids</taxon>
        <taxon>Fagales</taxon>
        <taxon>Fagaceae</taxon>
        <taxon>Fagus</taxon>
    </lineage>
</organism>
<dbReference type="AlphaFoldDB" id="A0A2N9EYZ5"/>
<evidence type="ECO:0000313" key="3">
    <source>
        <dbReference type="EMBL" id="SPC80065.1"/>
    </source>
</evidence>
<feature type="transmembrane region" description="Helical" evidence="2">
    <location>
        <begin position="270"/>
        <end position="289"/>
    </location>
</feature>
<accession>A0A2N9EYZ5</accession>
<gene>
    <name evidence="3" type="ORF">FSB_LOCUS7947</name>
</gene>
<evidence type="ECO:0000256" key="1">
    <source>
        <dbReference type="SAM" id="MobiDB-lite"/>
    </source>
</evidence>